<dbReference type="Proteomes" id="UP000694005">
    <property type="component" value="Chromosome A06"/>
</dbReference>
<evidence type="ECO:0000313" key="2">
    <source>
        <dbReference type="Proteomes" id="UP000694005"/>
    </source>
</evidence>
<proteinExistence type="predicted"/>
<gene>
    <name evidence="1" type="ORF">BRAPAZ1V2_A06P02170.2</name>
</gene>
<protein>
    <submittedName>
        <fullName evidence="1">Uncharacterized protein</fullName>
    </submittedName>
</protein>
<reference evidence="1 2" key="1">
    <citation type="submission" date="2021-07" db="EMBL/GenBank/DDBJ databases">
        <authorList>
            <consortium name="Genoscope - CEA"/>
            <person name="William W."/>
        </authorList>
    </citation>
    <scope>NUCLEOTIDE SEQUENCE [LARGE SCALE GENOMIC DNA]</scope>
</reference>
<name>A0A8D9G5F1_BRACM</name>
<evidence type="ECO:0000313" key="1">
    <source>
        <dbReference type="EMBL" id="CAG7867977.1"/>
    </source>
</evidence>
<accession>A0A8D9G5F1</accession>
<organism evidence="1 2">
    <name type="scientific">Brassica campestris</name>
    <name type="common">Field mustard</name>
    <dbReference type="NCBI Taxonomy" id="3711"/>
    <lineage>
        <taxon>Eukaryota</taxon>
        <taxon>Viridiplantae</taxon>
        <taxon>Streptophyta</taxon>
        <taxon>Embryophyta</taxon>
        <taxon>Tracheophyta</taxon>
        <taxon>Spermatophyta</taxon>
        <taxon>Magnoliopsida</taxon>
        <taxon>eudicotyledons</taxon>
        <taxon>Gunneridae</taxon>
        <taxon>Pentapetalae</taxon>
        <taxon>rosids</taxon>
        <taxon>malvids</taxon>
        <taxon>Brassicales</taxon>
        <taxon>Brassicaceae</taxon>
        <taxon>Brassiceae</taxon>
        <taxon>Brassica</taxon>
    </lineage>
</organism>
<dbReference type="Gramene" id="A06p02170.2_BraZ1">
    <property type="protein sequence ID" value="A06p02170.2_BraZ1.CDS"/>
    <property type="gene ID" value="A06g02170.2_BraZ1"/>
</dbReference>
<dbReference type="EMBL" id="LS974622">
    <property type="protein sequence ID" value="CAG7867977.1"/>
    <property type="molecule type" value="Genomic_DNA"/>
</dbReference>
<dbReference type="AlphaFoldDB" id="A0A8D9G5F1"/>
<sequence length="129" mass="15332">MQRSSYLKIRLLGNRAIWKQARCLLFLKLFEINGDRTQFFHRRKATYRPLAFLELVRDRSNSARCAARSLLFCSRPLIKVYRPCKRYLFHRLERDIGFAVPVETSASWALNRDLGLIFYHLIETSFTSE</sequence>